<sequence length="73" mass="7901">MGFELTACHVSEMNILGSLGRSCIIAAVSFKSMLVKDLWSPSLTHTFSMQSFSSSVRNLEISSLTPVTSPNYG</sequence>
<protein>
    <submittedName>
        <fullName evidence="1">Uncharacterized protein</fullName>
    </submittedName>
</protein>
<keyword evidence="2" id="KW-1185">Reference proteome</keyword>
<proteinExistence type="predicted"/>
<organism evidence="1 2">
    <name type="scientific">Schistosoma mattheei</name>
    <dbReference type="NCBI Taxonomy" id="31246"/>
    <lineage>
        <taxon>Eukaryota</taxon>
        <taxon>Metazoa</taxon>
        <taxon>Spiralia</taxon>
        <taxon>Lophotrochozoa</taxon>
        <taxon>Platyhelminthes</taxon>
        <taxon>Trematoda</taxon>
        <taxon>Digenea</taxon>
        <taxon>Strigeidida</taxon>
        <taxon>Schistosomatoidea</taxon>
        <taxon>Schistosomatidae</taxon>
        <taxon>Schistosoma</taxon>
    </lineage>
</organism>
<gene>
    <name evidence="1" type="ORF">SMTD_LOCUS20969</name>
</gene>
<name>A0A183Q2Y3_9TREM</name>
<evidence type="ECO:0000313" key="2">
    <source>
        <dbReference type="Proteomes" id="UP000269396"/>
    </source>
</evidence>
<accession>A0A183Q2Y3</accession>
<dbReference type="AlphaFoldDB" id="A0A183Q2Y3"/>
<dbReference type="EMBL" id="UZAL01045847">
    <property type="protein sequence ID" value="VDP83779.1"/>
    <property type="molecule type" value="Genomic_DNA"/>
</dbReference>
<reference evidence="1 2" key="1">
    <citation type="submission" date="2018-11" db="EMBL/GenBank/DDBJ databases">
        <authorList>
            <consortium name="Pathogen Informatics"/>
        </authorList>
    </citation>
    <scope>NUCLEOTIDE SEQUENCE [LARGE SCALE GENOMIC DNA]</scope>
    <source>
        <strain>Denwood</strain>
        <strain evidence="2">Zambia</strain>
    </source>
</reference>
<dbReference type="Proteomes" id="UP000269396">
    <property type="component" value="Unassembled WGS sequence"/>
</dbReference>
<evidence type="ECO:0000313" key="1">
    <source>
        <dbReference type="EMBL" id="VDP83779.1"/>
    </source>
</evidence>